<evidence type="ECO:0000256" key="1">
    <source>
        <dbReference type="ARBA" id="ARBA00004651"/>
    </source>
</evidence>
<sequence>MNLPDIILTLVQQGKYPILFIVYLIEGPIAGFISALIASTGSLDIITVFLLLVTGEIGADIIYYYIGKSSSEQKINRILAKYEKDGVLKVIKDTFNRSPIKALIFVKSVMFIAVPSLILIGRYESMKIKKFAIWTTIICITKDTIVLLLGYSLGLSLESFVQGYNIYRIVGIILAIVGIGYILYKSYQEQIESFAINSLKRIQ</sequence>
<dbReference type="EMBL" id="LGGO01000101">
    <property type="protein sequence ID" value="KUK76807.1"/>
    <property type="molecule type" value="Genomic_DNA"/>
</dbReference>
<dbReference type="Proteomes" id="UP000053904">
    <property type="component" value="Unassembled WGS sequence"/>
</dbReference>
<protein>
    <recommendedName>
        <fullName evidence="9">DedA family protein</fullName>
    </recommendedName>
</protein>
<accession>A0A117M000</accession>
<organism evidence="7 8">
    <name type="scientific">candidate division WS6 bacterium 34_10</name>
    <dbReference type="NCBI Taxonomy" id="1641389"/>
    <lineage>
        <taxon>Bacteria</taxon>
        <taxon>Candidatus Dojkabacteria</taxon>
    </lineage>
</organism>
<keyword evidence="3 6" id="KW-0812">Transmembrane</keyword>
<dbReference type="InterPro" id="IPR051311">
    <property type="entry name" value="DedA_domain"/>
</dbReference>
<name>A0A117M000_9BACT</name>
<feature type="transmembrane region" description="Helical" evidence="6">
    <location>
        <begin position="20"/>
        <end position="38"/>
    </location>
</feature>
<proteinExistence type="predicted"/>
<evidence type="ECO:0000313" key="8">
    <source>
        <dbReference type="Proteomes" id="UP000053904"/>
    </source>
</evidence>
<feature type="transmembrane region" description="Helical" evidence="6">
    <location>
        <begin position="102"/>
        <end position="120"/>
    </location>
</feature>
<evidence type="ECO:0008006" key="9">
    <source>
        <dbReference type="Google" id="ProtNLM"/>
    </source>
</evidence>
<feature type="transmembrane region" description="Helical" evidence="6">
    <location>
        <begin position="132"/>
        <end position="154"/>
    </location>
</feature>
<comment type="subcellular location">
    <subcellularLocation>
        <location evidence="1">Cell membrane</location>
        <topology evidence="1">Multi-pass membrane protein</topology>
    </subcellularLocation>
</comment>
<feature type="transmembrane region" description="Helical" evidence="6">
    <location>
        <begin position="166"/>
        <end position="184"/>
    </location>
</feature>
<keyword evidence="2" id="KW-1003">Cell membrane</keyword>
<dbReference type="GO" id="GO:0005886">
    <property type="term" value="C:plasma membrane"/>
    <property type="evidence" value="ECO:0007669"/>
    <property type="project" value="UniProtKB-SubCell"/>
</dbReference>
<dbReference type="PANTHER" id="PTHR42709:SF6">
    <property type="entry name" value="UNDECAPRENYL PHOSPHATE TRANSPORTER A"/>
    <property type="match status" value="1"/>
</dbReference>
<dbReference type="AlphaFoldDB" id="A0A117M000"/>
<dbReference type="PANTHER" id="PTHR42709">
    <property type="entry name" value="ALKALINE PHOSPHATASE LIKE PROTEIN"/>
    <property type="match status" value="1"/>
</dbReference>
<keyword evidence="4 6" id="KW-1133">Transmembrane helix</keyword>
<evidence type="ECO:0000256" key="4">
    <source>
        <dbReference type="ARBA" id="ARBA00022989"/>
    </source>
</evidence>
<comment type="caution">
    <text evidence="7">The sequence shown here is derived from an EMBL/GenBank/DDBJ whole genome shotgun (WGS) entry which is preliminary data.</text>
</comment>
<evidence type="ECO:0000256" key="6">
    <source>
        <dbReference type="SAM" id="Phobius"/>
    </source>
</evidence>
<evidence type="ECO:0000256" key="2">
    <source>
        <dbReference type="ARBA" id="ARBA00022475"/>
    </source>
</evidence>
<feature type="transmembrane region" description="Helical" evidence="6">
    <location>
        <begin position="45"/>
        <end position="66"/>
    </location>
</feature>
<evidence type="ECO:0000256" key="5">
    <source>
        <dbReference type="ARBA" id="ARBA00023136"/>
    </source>
</evidence>
<evidence type="ECO:0000256" key="3">
    <source>
        <dbReference type="ARBA" id="ARBA00022692"/>
    </source>
</evidence>
<keyword evidence="5 6" id="KW-0472">Membrane</keyword>
<evidence type="ECO:0000313" key="7">
    <source>
        <dbReference type="EMBL" id="KUK76807.1"/>
    </source>
</evidence>
<reference evidence="8" key="1">
    <citation type="journal article" date="2015" name="MBio">
        <title>Genome-Resolved Metagenomic Analysis Reveals Roles for Candidate Phyla and Other Microbial Community Members in Biogeochemical Transformations in Oil Reservoirs.</title>
        <authorList>
            <person name="Hu P."/>
            <person name="Tom L."/>
            <person name="Singh A."/>
            <person name="Thomas B.C."/>
            <person name="Baker B.J."/>
            <person name="Piceno Y.M."/>
            <person name="Andersen G.L."/>
            <person name="Banfield J.F."/>
        </authorList>
    </citation>
    <scope>NUCLEOTIDE SEQUENCE [LARGE SCALE GENOMIC DNA]</scope>
</reference>
<gene>
    <name evidence="7" type="ORF">XD93_0707</name>
</gene>